<evidence type="ECO:0000256" key="1">
    <source>
        <dbReference type="ARBA" id="ARBA00022669"/>
    </source>
</evidence>
<dbReference type="Pfam" id="PF01607">
    <property type="entry name" value="CBM_14"/>
    <property type="match status" value="4"/>
</dbReference>
<accession>A0A183C0Q6</accession>
<dbReference type="GO" id="GO:0008061">
    <property type="term" value="F:chitin binding"/>
    <property type="evidence" value="ECO:0007669"/>
    <property type="project" value="UniProtKB-KW"/>
</dbReference>
<reference evidence="8" key="1">
    <citation type="submission" date="2013-12" db="EMBL/GenBank/DDBJ databases">
        <authorList>
            <person name="Aslett M."/>
        </authorList>
    </citation>
    <scope>NUCLEOTIDE SEQUENCE [LARGE SCALE GENOMIC DNA]</scope>
    <source>
        <strain evidence="8">Lindley</strain>
    </source>
</reference>
<proteinExistence type="predicted"/>
<reference evidence="9" key="3">
    <citation type="submission" date="2016-06" db="UniProtKB">
        <authorList>
            <consortium name="WormBaseParasite"/>
        </authorList>
    </citation>
    <scope>IDENTIFICATION</scope>
</reference>
<dbReference type="Proteomes" id="UP000050741">
    <property type="component" value="Unassembled WGS sequence"/>
</dbReference>
<sequence>MRLPPPKSKQHHSSEDSSQTVGDEAFEDAAELKRMDLENFCFGSGDSFQLGPCSSSFLKCGNTQKPFTFAECPLGSVFEGKECKEARKVRDCFVPEVNLLNDATEKLAQAVHFCAQRSPFDATLYSFDGSNPSQNCSRQALICRGTASAPLAIGCAPGKSLDTKTLSCVDAAEARRPSAAPECRRFRDDSFGGAECLDGQTKPSIDCKQFFVCTGGKWMARHCHDYATNRLKSAGGRIGNGNLKQPQADIYPLEHLLPDNFNPFEGQGVRHRRCVEGEKIVNRHDCARFMECVDGDWFSLSCPLGHYFSPHIQGCLLAVSNSSAAAKPMCQELLTVAEKATSITSELRDANFQSNSVYILPVLYPKAGQAPIGPGAGPLPELKDRELRQNYAGAFSFCDQNSASKLVNPYDCTRYRECALDSGGYYTEKQCAPGTQFDPALLQCTYDYSCVPSKCVEGIQEPQQKCGHARQCKGGEWHVFVCERGMAFVGGRCSDRVHCQSKNPLIIGQCVEGYTRSHATDCSKYLMCRYGQFLEENCNNGHRFNPTIGRCDPTYACPADRKPPCFEGEMRATVTAPTTAASCAPDFEMCRDGRFERISCPYGEHFAGGHCVAGGCAVAQSGGQGQVETTEETCTESPGPQGFRSNGQNCAKFYQCANGKWVPKDCAKGTVFNPALAVCDWPANVPGC</sequence>
<evidence type="ECO:0000259" key="7">
    <source>
        <dbReference type="PROSITE" id="PS50940"/>
    </source>
</evidence>
<dbReference type="Gene3D" id="2.170.140.10">
    <property type="entry name" value="Chitin binding domain"/>
    <property type="match status" value="4"/>
</dbReference>
<name>A0A183C0Q6_GLOPA</name>
<dbReference type="AlphaFoldDB" id="A0A183C0Q6"/>
<evidence type="ECO:0000256" key="2">
    <source>
        <dbReference type="ARBA" id="ARBA00022729"/>
    </source>
</evidence>
<dbReference type="PROSITE" id="PS50940">
    <property type="entry name" value="CHIT_BIND_II"/>
    <property type="match status" value="4"/>
</dbReference>
<evidence type="ECO:0000313" key="9">
    <source>
        <dbReference type="WBParaSite" id="GPLIN_000644900"/>
    </source>
</evidence>
<dbReference type="SUPFAM" id="SSF57625">
    <property type="entry name" value="Invertebrate chitin-binding proteins"/>
    <property type="match status" value="4"/>
</dbReference>
<dbReference type="SMART" id="SM00494">
    <property type="entry name" value="ChtBD2"/>
    <property type="match status" value="6"/>
</dbReference>
<keyword evidence="2" id="KW-0732">Signal</keyword>
<keyword evidence="1" id="KW-0147">Chitin-binding</keyword>
<dbReference type="GO" id="GO:0005576">
    <property type="term" value="C:extracellular region"/>
    <property type="evidence" value="ECO:0007669"/>
    <property type="project" value="InterPro"/>
</dbReference>
<keyword evidence="4" id="KW-1015">Disulfide bond</keyword>
<evidence type="ECO:0000256" key="5">
    <source>
        <dbReference type="ARBA" id="ARBA00023180"/>
    </source>
</evidence>
<keyword evidence="8" id="KW-1185">Reference proteome</keyword>
<evidence type="ECO:0000256" key="3">
    <source>
        <dbReference type="ARBA" id="ARBA00022737"/>
    </source>
</evidence>
<dbReference type="WBParaSite" id="GPLIN_000644900">
    <property type="protein sequence ID" value="GPLIN_000644900"/>
    <property type="gene ID" value="GPLIN_000644900"/>
</dbReference>
<feature type="domain" description="Chitin-binding type-2" evidence="7">
    <location>
        <begin position="631"/>
        <end position="688"/>
    </location>
</feature>
<feature type="region of interest" description="Disordered" evidence="6">
    <location>
        <begin position="1"/>
        <end position="23"/>
    </location>
</feature>
<feature type="domain" description="Chitin-binding type-2" evidence="7">
    <location>
        <begin position="395"/>
        <end position="452"/>
    </location>
</feature>
<feature type="domain" description="Chitin-binding type-2" evidence="7">
    <location>
        <begin position="271"/>
        <end position="332"/>
    </location>
</feature>
<keyword evidence="5" id="KW-0325">Glycoprotein</keyword>
<dbReference type="PANTHER" id="PTHR23301">
    <property type="entry name" value="CHITIN BINDING PERITROPHIN-A"/>
    <property type="match status" value="1"/>
</dbReference>
<reference evidence="8" key="2">
    <citation type="submission" date="2014-05" db="EMBL/GenBank/DDBJ databases">
        <title>The genome and life-stage specific transcriptomes of Globodera pallida elucidate key aspects of plant parasitism by a cyst nematode.</title>
        <authorList>
            <person name="Cotton J.A."/>
            <person name="Lilley C.J."/>
            <person name="Jones L.M."/>
            <person name="Kikuchi T."/>
            <person name="Reid A.J."/>
            <person name="Thorpe P."/>
            <person name="Tsai I.J."/>
            <person name="Beasley H."/>
            <person name="Blok V."/>
            <person name="Cock P.J.A."/>
            <person name="Van den Akker S.E."/>
            <person name="Holroyd N."/>
            <person name="Hunt M."/>
            <person name="Mantelin S."/>
            <person name="Naghra H."/>
            <person name="Pain A."/>
            <person name="Palomares-Rius J.E."/>
            <person name="Zarowiecki M."/>
            <person name="Berriman M."/>
            <person name="Jones J.T."/>
            <person name="Urwin P.E."/>
        </authorList>
    </citation>
    <scope>NUCLEOTIDE SEQUENCE [LARGE SCALE GENOMIC DNA]</scope>
    <source>
        <strain evidence="8">Lindley</strain>
    </source>
</reference>
<evidence type="ECO:0000256" key="6">
    <source>
        <dbReference type="SAM" id="MobiDB-lite"/>
    </source>
</evidence>
<evidence type="ECO:0000256" key="4">
    <source>
        <dbReference type="ARBA" id="ARBA00023157"/>
    </source>
</evidence>
<dbReference type="InterPro" id="IPR002557">
    <property type="entry name" value="Chitin-bd_dom"/>
</dbReference>
<feature type="domain" description="Chitin-binding type-2" evidence="7">
    <location>
        <begin position="507"/>
        <end position="559"/>
    </location>
</feature>
<organism evidence="8 9">
    <name type="scientific">Globodera pallida</name>
    <name type="common">Potato cyst nematode worm</name>
    <name type="synonym">Heterodera pallida</name>
    <dbReference type="NCBI Taxonomy" id="36090"/>
    <lineage>
        <taxon>Eukaryota</taxon>
        <taxon>Metazoa</taxon>
        <taxon>Ecdysozoa</taxon>
        <taxon>Nematoda</taxon>
        <taxon>Chromadorea</taxon>
        <taxon>Rhabditida</taxon>
        <taxon>Tylenchina</taxon>
        <taxon>Tylenchomorpha</taxon>
        <taxon>Tylenchoidea</taxon>
        <taxon>Heteroderidae</taxon>
        <taxon>Heteroderinae</taxon>
        <taxon>Globodera</taxon>
    </lineage>
</organism>
<dbReference type="PANTHER" id="PTHR23301:SF0">
    <property type="entry name" value="CHITIN-BINDING TYPE-2 DOMAIN-CONTAINING PROTEIN-RELATED"/>
    <property type="match status" value="1"/>
</dbReference>
<dbReference type="InterPro" id="IPR036508">
    <property type="entry name" value="Chitin-bd_dom_sf"/>
</dbReference>
<evidence type="ECO:0000313" key="8">
    <source>
        <dbReference type="Proteomes" id="UP000050741"/>
    </source>
</evidence>
<dbReference type="InterPro" id="IPR051940">
    <property type="entry name" value="Chitin_bind-dev_reg"/>
</dbReference>
<protein>
    <submittedName>
        <fullName evidence="9">Chitin-binding type-2 domain-containing protein</fullName>
    </submittedName>
</protein>
<keyword evidence="3" id="KW-0677">Repeat</keyword>